<feature type="domain" description="SKICH" evidence="2">
    <location>
        <begin position="123"/>
        <end position="185"/>
    </location>
</feature>
<keyword evidence="4" id="KW-1185">Reference proteome</keyword>
<dbReference type="OrthoDB" id="10015001at2759"/>
<protein>
    <recommendedName>
        <fullName evidence="2">SKICH domain-containing protein</fullName>
    </recommendedName>
</protein>
<evidence type="ECO:0000256" key="1">
    <source>
        <dbReference type="ARBA" id="ARBA00023054"/>
    </source>
</evidence>
<reference evidence="3" key="1">
    <citation type="journal article" date="2021" name="Mol. Ecol. Resour.">
        <title>Apolygus lucorum genome provides insights into omnivorousness and mesophyll feeding.</title>
        <authorList>
            <person name="Liu Y."/>
            <person name="Liu H."/>
            <person name="Wang H."/>
            <person name="Huang T."/>
            <person name="Liu B."/>
            <person name="Yang B."/>
            <person name="Yin L."/>
            <person name="Li B."/>
            <person name="Zhang Y."/>
            <person name="Zhang S."/>
            <person name="Jiang F."/>
            <person name="Zhang X."/>
            <person name="Ren Y."/>
            <person name="Wang B."/>
            <person name="Wang S."/>
            <person name="Lu Y."/>
            <person name="Wu K."/>
            <person name="Fan W."/>
            <person name="Wang G."/>
        </authorList>
    </citation>
    <scope>NUCLEOTIDE SEQUENCE</scope>
    <source>
        <strain evidence="3">12Hb</strain>
    </source>
</reference>
<dbReference type="Proteomes" id="UP000466442">
    <property type="component" value="Unassembled WGS sequence"/>
</dbReference>
<dbReference type="Gene3D" id="2.60.40.2840">
    <property type="match status" value="1"/>
</dbReference>
<dbReference type="Pfam" id="PF17751">
    <property type="entry name" value="SKICH"/>
    <property type="match status" value="1"/>
</dbReference>
<dbReference type="PANTHER" id="PTHR31915:SF6">
    <property type="entry name" value="SKICH DOMAIN-CONTAINING PROTEIN"/>
    <property type="match status" value="1"/>
</dbReference>
<dbReference type="InterPro" id="IPR041611">
    <property type="entry name" value="SKICH"/>
</dbReference>
<dbReference type="EMBL" id="WIXP02000010">
    <property type="protein sequence ID" value="KAF6204461.1"/>
    <property type="molecule type" value="Genomic_DNA"/>
</dbReference>
<name>A0A8S9X7Z7_APOLU</name>
<evidence type="ECO:0000259" key="2">
    <source>
        <dbReference type="Pfam" id="PF17751"/>
    </source>
</evidence>
<accession>A0A8S9X7Z7</accession>
<proteinExistence type="predicted"/>
<evidence type="ECO:0000313" key="3">
    <source>
        <dbReference type="EMBL" id="KAF6204461.1"/>
    </source>
</evidence>
<dbReference type="AlphaFoldDB" id="A0A8S9X7Z7"/>
<dbReference type="InterPro" id="IPR051002">
    <property type="entry name" value="UBA_autophagy_assoc_protein"/>
</dbReference>
<organism evidence="3 4">
    <name type="scientific">Apolygus lucorum</name>
    <name type="common">Small green plant bug</name>
    <name type="synonym">Lygocoris lucorum</name>
    <dbReference type="NCBI Taxonomy" id="248454"/>
    <lineage>
        <taxon>Eukaryota</taxon>
        <taxon>Metazoa</taxon>
        <taxon>Ecdysozoa</taxon>
        <taxon>Arthropoda</taxon>
        <taxon>Hexapoda</taxon>
        <taxon>Insecta</taxon>
        <taxon>Pterygota</taxon>
        <taxon>Neoptera</taxon>
        <taxon>Paraneoptera</taxon>
        <taxon>Hemiptera</taxon>
        <taxon>Heteroptera</taxon>
        <taxon>Panheteroptera</taxon>
        <taxon>Cimicomorpha</taxon>
        <taxon>Miridae</taxon>
        <taxon>Mirini</taxon>
        <taxon>Apolygus</taxon>
    </lineage>
</organism>
<gene>
    <name evidence="3" type="ORF">GE061_002802</name>
</gene>
<evidence type="ECO:0000313" key="4">
    <source>
        <dbReference type="Proteomes" id="UP000466442"/>
    </source>
</evidence>
<keyword evidence="1" id="KW-0175">Coiled coil</keyword>
<comment type="caution">
    <text evidence="3">The sequence shown here is derived from an EMBL/GenBank/DDBJ whole genome shotgun (WGS) entry which is preliminary data.</text>
</comment>
<dbReference type="PANTHER" id="PTHR31915">
    <property type="entry name" value="SKICH DOMAIN-CONTAINING PROTEIN"/>
    <property type="match status" value="1"/>
</dbReference>
<sequence length="192" mass="20681">MHQVNCAAQLTTTAGPFTLPVATPKMDVESREVHIRISLQSPPFPWFCRPNEVIHVPLIPVSLIAPSGDAPAAVGAQEVPVAASGSGNTSTRGSPMSQSIDDFTHVPPARMLSSVTKSQYSQVVFHDVCDMYPTDSDIKCRYTLTSDVSAQPGDKVAVFKVGWSSVSEYLTFERAPQPNEDGSSLSITFKDI</sequence>